<feature type="chain" id="PRO_5045814645" description="Energy transducer TonB" evidence="1">
    <location>
        <begin position="25"/>
        <end position="141"/>
    </location>
</feature>
<evidence type="ECO:0000256" key="1">
    <source>
        <dbReference type="SAM" id="SignalP"/>
    </source>
</evidence>
<feature type="signal peptide" evidence="1">
    <location>
        <begin position="1"/>
        <end position="24"/>
    </location>
</feature>
<evidence type="ECO:0008006" key="4">
    <source>
        <dbReference type="Google" id="ProtNLM"/>
    </source>
</evidence>
<protein>
    <recommendedName>
        <fullName evidence="4">Energy transducer TonB</fullName>
    </recommendedName>
</protein>
<comment type="caution">
    <text evidence="2">The sequence shown here is derived from an EMBL/GenBank/DDBJ whole genome shotgun (WGS) entry which is preliminary data.</text>
</comment>
<accession>A0ABX2EBB2</accession>
<reference evidence="2 3" key="1">
    <citation type="submission" date="2020-05" db="EMBL/GenBank/DDBJ databases">
        <title>Aquincola sp. isolate from soil.</title>
        <authorList>
            <person name="Han J."/>
            <person name="Kim D.-U."/>
        </authorList>
    </citation>
    <scope>NUCLEOTIDE SEQUENCE [LARGE SCALE GENOMIC DNA]</scope>
    <source>
        <strain evidence="2 3">S2</strain>
    </source>
</reference>
<sequence length="141" mass="15498">MRHVFRCIAIAASFLVAVSGPAFAQPQQTVITGQQPARPPRVDVERACPAIAETLNRELSPAMQMFGREGTVRVEFRIAGDAVESVAARGGPHEYRPFVRRAMRAVTCIPDSLGDRFVFSIRFDPEAPPEAPQRVARLVGR</sequence>
<proteinExistence type="predicted"/>
<name>A0ABX2EBB2_9BURK</name>
<dbReference type="Proteomes" id="UP000737171">
    <property type="component" value="Unassembled WGS sequence"/>
</dbReference>
<keyword evidence="3" id="KW-1185">Reference proteome</keyword>
<organism evidence="2 3">
    <name type="scientific">Pseudaquabacterium terrae</name>
    <dbReference type="NCBI Taxonomy" id="2732868"/>
    <lineage>
        <taxon>Bacteria</taxon>
        <taxon>Pseudomonadati</taxon>
        <taxon>Pseudomonadota</taxon>
        <taxon>Betaproteobacteria</taxon>
        <taxon>Burkholderiales</taxon>
        <taxon>Sphaerotilaceae</taxon>
        <taxon>Pseudaquabacterium</taxon>
    </lineage>
</organism>
<evidence type="ECO:0000313" key="2">
    <source>
        <dbReference type="EMBL" id="NRF65801.1"/>
    </source>
</evidence>
<evidence type="ECO:0000313" key="3">
    <source>
        <dbReference type="Proteomes" id="UP000737171"/>
    </source>
</evidence>
<dbReference type="EMBL" id="JABRWJ010000001">
    <property type="protein sequence ID" value="NRF65801.1"/>
    <property type="molecule type" value="Genomic_DNA"/>
</dbReference>
<keyword evidence="1" id="KW-0732">Signal</keyword>
<dbReference type="RefSeq" id="WP_173120163.1">
    <property type="nucleotide sequence ID" value="NZ_JABRWJ010000001.1"/>
</dbReference>
<gene>
    <name evidence="2" type="ORF">HLB44_02255</name>
</gene>